<evidence type="ECO:0000259" key="2">
    <source>
        <dbReference type="Pfam" id="PF02517"/>
    </source>
</evidence>
<feature type="transmembrane region" description="Helical" evidence="1">
    <location>
        <begin position="204"/>
        <end position="221"/>
    </location>
</feature>
<feature type="transmembrane region" description="Helical" evidence="1">
    <location>
        <begin position="51"/>
        <end position="71"/>
    </location>
</feature>
<dbReference type="EMBL" id="CP154795">
    <property type="protein sequence ID" value="XAN06256.1"/>
    <property type="molecule type" value="Genomic_DNA"/>
</dbReference>
<feature type="transmembrane region" description="Helical" evidence="1">
    <location>
        <begin position="77"/>
        <end position="100"/>
    </location>
</feature>
<keyword evidence="1" id="KW-1133">Transmembrane helix</keyword>
<organism evidence="3 4">
    <name type="scientific">Ammonicoccus fulvus</name>
    <dbReference type="NCBI Taxonomy" id="3138240"/>
    <lineage>
        <taxon>Bacteria</taxon>
        <taxon>Bacillati</taxon>
        <taxon>Actinomycetota</taxon>
        <taxon>Actinomycetes</taxon>
        <taxon>Propionibacteriales</taxon>
        <taxon>Propionibacteriaceae</taxon>
        <taxon>Ammonicoccus</taxon>
    </lineage>
</organism>
<keyword evidence="1" id="KW-0812">Transmembrane</keyword>
<reference evidence="3 4" key="1">
    <citation type="submission" date="2024-04" db="EMBL/GenBank/DDBJ databases">
        <title>Isolation of an actinomycete strain from pig manure.</title>
        <authorList>
            <person name="Gong T."/>
            <person name="Yu Z."/>
            <person name="An M."/>
            <person name="Wei C."/>
            <person name="Yang W."/>
            <person name="Liu L."/>
        </authorList>
    </citation>
    <scope>NUCLEOTIDE SEQUENCE [LARGE SCALE GENOMIC DNA]</scope>
    <source>
        <strain evidence="3 4">ZF39</strain>
    </source>
</reference>
<keyword evidence="4" id="KW-1185">Reference proteome</keyword>
<gene>
    <name evidence="3" type="ORF">AADG42_02680</name>
</gene>
<keyword evidence="1" id="KW-0472">Membrane</keyword>
<dbReference type="Pfam" id="PF02517">
    <property type="entry name" value="Rce1-like"/>
    <property type="match status" value="1"/>
</dbReference>
<proteinExistence type="predicted"/>
<dbReference type="InterPro" id="IPR003675">
    <property type="entry name" value="Rce1/LyrA-like_dom"/>
</dbReference>
<feature type="transmembrane region" description="Helical" evidence="1">
    <location>
        <begin position="112"/>
        <end position="136"/>
    </location>
</feature>
<dbReference type="RefSeq" id="WP_425307689.1">
    <property type="nucleotide sequence ID" value="NZ_CP154795.1"/>
</dbReference>
<feature type="transmembrane region" description="Helical" evidence="1">
    <location>
        <begin position="228"/>
        <end position="251"/>
    </location>
</feature>
<dbReference type="Proteomes" id="UP001442841">
    <property type="component" value="Chromosome"/>
</dbReference>
<evidence type="ECO:0000256" key="1">
    <source>
        <dbReference type="SAM" id="Phobius"/>
    </source>
</evidence>
<sequence length="256" mass="26823">MTSPTEEQPTRRTQSGRTPLGELVAFYRAALVTRVERDHTETAAQLRRRRIVVAITVVAGSIVLGLALAIPPGDPRFYLATLGLAAVWAVGALASGRLYLGRAHRRTGGVGPAFLHGFIVGMTLLGLFCAGAALVARIPALLGPVQGLLDHALFGSLAVVALITAINGIAEELFFRGALYAALPPRWNVIASTVLYAASTLGSGVPLLTFAALALGLVTGLQRRVTGGVLAPIVCHLTWSLGMLFALPPLFQLFTG</sequence>
<protein>
    <submittedName>
        <fullName evidence="3">Type II CAAX endopeptidase family protein</fullName>
    </submittedName>
</protein>
<accession>A0ABZ3FJP9</accession>
<feature type="domain" description="CAAX prenyl protease 2/Lysostaphin resistance protein A-like" evidence="2">
    <location>
        <begin position="156"/>
        <end position="241"/>
    </location>
</feature>
<evidence type="ECO:0000313" key="4">
    <source>
        <dbReference type="Proteomes" id="UP001442841"/>
    </source>
</evidence>
<name>A0ABZ3FJP9_9ACTN</name>
<evidence type="ECO:0000313" key="3">
    <source>
        <dbReference type="EMBL" id="XAN06256.1"/>
    </source>
</evidence>